<dbReference type="SUPFAM" id="SSF53448">
    <property type="entry name" value="Nucleotide-diphospho-sugar transferases"/>
    <property type="match status" value="1"/>
</dbReference>
<dbReference type="AlphaFoldDB" id="A0A1S8WR27"/>
<dbReference type="Pfam" id="PF01501">
    <property type="entry name" value="Glyco_transf_8"/>
    <property type="match status" value="1"/>
</dbReference>
<feature type="non-terminal residue" evidence="1">
    <location>
        <position position="128"/>
    </location>
</feature>
<dbReference type="GO" id="GO:0005789">
    <property type="term" value="C:endoplasmic reticulum membrane"/>
    <property type="evidence" value="ECO:0007669"/>
    <property type="project" value="TreeGrafter"/>
</dbReference>
<dbReference type="GO" id="GO:0016266">
    <property type="term" value="P:protein O-linked glycosylation via N-acetyl-galactosamine"/>
    <property type="evidence" value="ECO:0007669"/>
    <property type="project" value="TreeGrafter"/>
</dbReference>
<evidence type="ECO:0000313" key="1">
    <source>
        <dbReference type="EMBL" id="OON16855.1"/>
    </source>
</evidence>
<dbReference type="InterPro" id="IPR029044">
    <property type="entry name" value="Nucleotide-diphossugar_trans"/>
</dbReference>
<reference evidence="1 2" key="1">
    <citation type="submission" date="2015-03" db="EMBL/GenBank/DDBJ databases">
        <title>Draft genome of the nematode, Opisthorchis viverrini.</title>
        <authorList>
            <person name="Mitreva M."/>
        </authorList>
    </citation>
    <scope>NUCLEOTIDE SEQUENCE [LARGE SCALE GENOMIC DNA]</scope>
    <source>
        <strain evidence="1">Khon Kaen</strain>
    </source>
</reference>
<gene>
    <name evidence="1" type="ORF">X801_07318</name>
</gene>
<feature type="non-terminal residue" evidence="1">
    <location>
        <position position="1"/>
    </location>
</feature>
<dbReference type="GO" id="GO:0140560">
    <property type="term" value="F:xylosyl alpha-1,3-xylosyltransferase activity"/>
    <property type="evidence" value="ECO:0007669"/>
    <property type="project" value="TreeGrafter"/>
</dbReference>
<dbReference type="Gene3D" id="3.90.550.10">
    <property type="entry name" value="Spore Coat Polysaccharide Biosynthesis Protein SpsA, Chain A"/>
    <property type="match status" value="1"/>
</dbReference>
<proteinExistence type="predicted"/>
<dbReference type="InterPro" id="IPR042465">
    <property type="entry name" value="XXLT1"/>
</dbReference>
<name>A0A1S8WR27_OPIVI</name>
<sequence length="128" mass="14664">SYVGAIPIKHYAGVPAMYKILVPYILPEEVTKVIVLDSDVLFNHNVLDLWKEFGLFKPQQVFGAACEQITYCPHSCSGDDTNIPLFGINSGVVLMNLTELRRINWWYQWQQEVLKEVTEFGYLPIAEQ</sequence>
<dbReference type="EMBL" id="KV896386">
    <property type="protein sequence ID" value="OON16855.1"/>
    <property type="molecule type" value="Genomic_DNA"/>
</dbReference>
<evidence type="ECO:0000313" key="2">
    <source>
        <dbReference type="Proteomes" id="UP000243686"/>
    </source>
</evidence>
<organism evidence="1 2">
    <name type="scientific">Opisthorchis viverrini</name>
    <name type="common">Southeast Asian liver fluke</name>
    <dbReference type="NCBI Taxonomy" id="6198"/>
    <lineage>
        <taxon>Eukaryota</taxon>
        <taxon>Metazoa</taxon>
        <taxon>Spiralia</taxon>
        <taxon>Lophotrochozoa</taxon>
        <taxon>Platyhelminthes</taxon>
        <taxon>Trematoda</taxon>
        <taxon>Digenea</taxon>
        <taxon>Opisthorchiida</taxon>
        <taxon>Opisthorchiata</taxon>
        <taxon>Opisthorchiidae</taxon>
        <taxon>Opisthorchis</taxon>
    </lineage>
</organism>
<dbReference type="PANTHER" id="PTHR46612">
    <property type="entry name" value="XYLOSIDE XYLOSYLTRANSFERASE 1"/>
    <property type="match status" value="1"/>
</dbReference>
<evidence type="ECO:0008006" key="3">
    <source>
        <dbReference type="Google" id="ProtNLM"/>
    </source>
</evidence>
<dbReference type="Proteomes" id="UP000243686">
    <property type="component" value="Unassembled WGS sequence"/>
</dbReference>
<keyword evidence="2" id="KW-1185">Reference proteome</keyword>
<accession>A0A1S8WR27</accession>
<dbReference type="InterPro" id="IPR002495">
    <property type="entry name" value="Glyco_trans_8"/>
</dbReference>
<dbReference type="PANTHER" id="PTHR46612:SF1">
    <property type="entry name" value="XYLOSIDE XYLOSYLTRANSFERASE 1"/>
    <property type="match status" value="1"/>
</dbReference>
<protein>
    <recommendedName>
        <fullName evidence="3">Glycosyltransferase, family 8</fullName>
    </recommendedName>
</protein>